<proteinExistence type="predicted"/>
<dbReference type="GO" id="GO:0008496">
    <property type="term" value="F:mannan endo-1,6-alpha-mannosidase activity"/>
    <property type="evidence" value="ECO:0007669"/>
    <property type="project" value="InterPro"/>
</dbReference>
<dbReference type="SUPFAM" id="SSF48230">
    <property type="entry name" value="Chondroitin AC/alginate lyase"/>
    <property type="match status" value="1"/>
</dbReference>
<sequence length="109" mass="12410">MHILPTYYDQWLTSKNPESIKAAAKTAAAGMLRYYVGDHPGDVSGNIPDPYYGWEAGAMFGAMVEYWYYTGDDKWNEITTQALLQQLDDDNNFMPRNQTLSLGNDDQIF</sequence>
<keyword evidence="2" id="KW-0378">Hydrolase</keyword>
<gene>
    <name evidence="5" type="ORF">PENCOP_c004G07693</name>
</gene>
<dbReference type="GO" id="GO:0016052">
    <property type="term" value="P:carbohydrate catabolic process"/>
    <property type="evidence" value="ECO:0007669"/>
    <property type="project" value="InterPro"/>
</dbReference>
<evidence type="ECO:0000256" key="2">
    <source>
        <dbReference type="ARBA" id="ARBA00022801"/>
    </source>
</evidence>
<dbReference type="Proteomes" id="UP000191500">
    <property type="component" value="Unassembled WGS sequence"/>
</dbReference>
<name>A0A1V6UV23_9EURO</name>
<comment type="caution">
    <text evidence="5">The sequence shown here is derived from an EMBL/GenBank/DDBJ whole genome shotgun (WGS) entry which is preliminary data.</text>
</comment>
<protein>
    <recommendedName>
        <fullName evidence="7">Mannan endo-1,6-alpha-mannosidase</fullName>
    </recommendedName>
</protein>
<dbReference type="EMBL" id="MDDG01000004">
    <property type="protein sequence ID" value="OQE42272.1"/>
    <property type="molecule type" value="Genomic_DNA"/>
</dbReference>
<dbReference type="InterPro" id="IPR008929">
    <property type="entry name" value="Chondroitin_lyas"/>
</dbReference>
<keyword evidence="1" id="KW-0732">Signal</keyword>
<dbReference type="PANTHER" id="PTHR12145:SF36">
    <property type="entry name" value="MANNAN ENDO-1,6-ALPHA-MANNOSIDASE DCW1"/>
    <property type="match status" value="1"/>
</dbReference>
<dbReference type="GO" id="GO:0009272">
    <property type="term" value="P:fungal-type cell wall biogenesis"/>
    <property type="evidence" value="ECO:0007669"/>
    <property type="project" value="TreeGrafter"/>
</dbReference>
<evidence type="ECO:0000313" key="5">
    <source>
        <dbReference type="EMBL" id="OQE42272.1"/>
    </source>
</evidence>
<reference evidence="6" key="1">
    <citation type="journal article" date="2017" name="Nat. Microbiol.">
        <title>Global analysis of biosynthetic gene clusters reveals vast potential of secondary metabolite production in Penicillium species.</title>
        <authorList>
            <person name="Nielsen J.C."/>
            <person name="Grijseels S."/>
            <person name="Prigent S."/>
            <person name="Ji B."/>
            <person name="Dainat J."/>
            <person name="Nielsen K.F."/>
            <person name="Frisvad J.C."/>
            <person name="Workman M."/>
            <person name="Nielsen J."/>
        </authorList>
    </citation>
    <scope>NUCLEOTIDE SEQUENCE [LARGE SCALE GENOMIC DNA]</scope>
    <source>
        <strain evidence="6">IBT 31321</strain>
    </source>
</reference>
<dbReference type="AlphaFoldDB" id="A0A1V6UV23"/>
<dbReference type="Pfam" id="PF03663">
    <property type="entry name" value="Glyco_hydro_76"/>
    <property type="match status" value="1"/>
</dbReference>
<evidence type="ECO:0000256" key="3">
    <source>
        <dbReference type="ARBA" id="ARBA00023180"/>
    </source>
</evidence>
<accession>A0A1V6UV23</accession>
<keyword evidence="4" id="KW-0326">Glycosidase</keyword>
<organism evidence="5 6">
    <name type="scientific">Penicillium coprophilum</name>
    <dbReference type="NCBI Taxonomy" id="36646"/>
    <lineage>
        <taxon>Eukaryota</taxon>
        <taxon>Fungi</taxon>
        <taxon>Dikarya</taxon>
        <taxon>Ascomycota</taxon>
        <taxon>Pezizomycotina</taxon>
        <taxon>Eurotiomycetes</taxon>
        <taxon>Eurotiomycetidae</taxon>
        <taxon>Eurotiales</taxon>
        <taxon>Aspergillaceae</taxon>
        <taxon>Penicillium</taxon>
    </lineage>
</organism>
<evidence type="ECO:0000313" key="6">
    <source>
        <dbReference type="Proteomes" id="UP000191500"/>
    </source>
</evidence>
<evidence type="ECO:0000256" key="4">
    <source>
        <dbReference type="ARBA" id="ARBA00023295"/>
    </source>
</evidence>
<dbReference type="InterPro" id="IPR014480">
    <property type="entry name" value="Mannan-1_6-alpha_mannosidase"/>
</dbReference>
<dbReference type="InterPro" id="IPR005198">
    <property type="entry name" value="Glyco_hydro_76"/>
</dbReference>
<dbReference type="PANTHER" id="PTHR12145">
    <property type="entry name" value="MANNAN ENDO-1,6-ALPHA-MANNOSIDASE DCW1"/>
    <property type="match status" value="1"/>
</dbReference>
<evidence type="ECO:0008006" key="7">
    <source>
        <dbReference type="Google" id="ProtNLM"/>
    </source>
</evidence>
<dbReference type="STRING" id="36646.A0A1V6UV23"/>
<keyword evidence="3" id="KW-0325">Glycoprotein</keyword>
<keyword evidence="6" id="KW-1185">Reference proteome</keyword>
<evidence type="ECO:0000256" key="1">
    <source>
        <dbReference type="ARBA" id="ARBA00022729"/>
    </source>
</evidence>